<feature type="transmembrane region" description="Helical" evidence="1">
    <location>
        <begin position="71"/>
        <end position="98"/>
    </location>
</feature>
<organism evidence="2 3">
    <name type="scientific">Micrococcus terreus</name>
    <dbReference type="NCBI Taxonomy" id="574650"/>
    <lineage>
        <taxon>Bacteria</taxon>
        <taxon>Bacillati</taxon>
        <taxon>Actinomycetota</taxon>
        <taxon>Actinomycetes</taxon>
        <taxon>Micrococcales</taxon>
        <taxon>Micrococcaceae</taxon>
        <taxon>Micrococcus</taxon>
    </lineage>
</organism>
<gene>
    <name evidence="2" type="ORF">SAMN04487966_11333</name>
</gene>
<dbReference type="EMBL" id="FPCG01000013">
    <property type="protein sequence ID" value="SFV24766.1"/>
    <property type="molecule type" value="Genomic_DNA"/>
</dbReference>
<dbReference type="Proteomes" id="UP000198881">
    <property type="component" value="Unassembled WGS sequence"/>
</dbReference>
<name>A0A1I7MS67_9MICC</name>
<keyword evidence="1" id="KW-0812">Transmembrane</keyword>
<accession>A0A1I7MS67</accession>
<protein>
    <submittedName>
        <fullName evidence="2">Uncharacterized protein</fullName>
    </submittedName>
</protein>
<dbReference type="STRING" id="574650.SAMN04487966_11333"/>
<feature type="transmembrane region" description="Helical" evidence="1">
    <location>
        <begin position="44"/>
        <end position="65"/>
    </location>
</feature>
<keyword evidence="1" id="KW-1133">Transmembrane helix</keyword>
<evidence type="ECO:0000313" key="2">
    <source>
        <dbReference type="EMBL" id="SFV24766.1"/>
    </source>
</evidence>
<dbReference type="AlphaFoldDB" id="A0A1I7MS67"/>
<evidence type="ECO:0000313" key="3">
    <source>
        <dbReference type="Proteomes" id="UP000198881"/>
    </source>
</evidence>
<keyword evidence="1" id="KW-0472">Membrane</keyword>
<evidence type="ECO:0000256" key="1">
    <source>
        <dbReference type="SAM" id="Phobius"/>
    </source>
</evidence>
<proteinExistence type="predicted"/>
<feature type="transmembrane region" description="Helical" evidence="1">
    <location>
        <begin position="6"/>
        <end position="24"/>
    </location>
</feature>
<keyword evidence="3" id="KW-1185">Reference proteome</keyword>
<sequence>MWIGIGVLLFGGLLVIANLTRILGFDREWARATPSIFNYLARNFMPYTYLGLGLVLVGLSPQLIVTDPPELVSALGGILALLGIPIGLISLVHWPLFLSPPWYRRWYRRGGRMGNNAPLWEPGERR</sequence>
<reference evidence="2 3" key="1">
    <citation type="submission" date="2016-10" db="EMBL/GenBank/DDBJ databases">
        <authorList>
            <person name="de Groot N.N."/>
        </authorList>
    </citation>
    <scope>NUCLEOTIDE SEQUENCE [LARGE SCALE GENOMIC DNA]</scope>
    <source>
        <strain evidence="2 3">CGMCC 1.7054</strain>
    </source>
</reference>